<dbReference type="Proteomes" id="UP000005267">
    <property type="component" value="Chromosome"/>
</dbReference>
<feature type="domain" description="Hedgehog/Intein (Hint)" evidence="1">
    <location>
        <begin position="238"/>
        <end position="374"/>
    </location>
</feature>
<protein>
    <recommendedName>
        <fullName evidence="1">Hedgehog/Intein (Hint) domain-containing protein</fullName>
    </recommendedName>
</protein>
<accession>I3UD34</accession>
<dbReference type="InterPro" id="IPR028992">
    <property type="entry name" value="Hedgehog/Intein_dom"/>
</dbReference>
<evidence type="ECO:0000313" key="2">
    <source>
        <dbReference type="EMBL" id="AFK62922.1"/>
    </source>
</evidence>
<evidence type="ECO:0000313" key="3">
    <source>
        <dbReference type="Proteomes" id="UP000005267"/>
    </source>
</evidence>
<organism evidence="2 3">
    <name type="scientific">Advenella kashmirensis (strain DSM 17095 / LMG 22695 / WT001)</name>
    <name type="common">Tetrathiobacter kashmirensis</name>
    <dbReference type="NCBI Taxonomy" id="1036672"/>
    <lineage>
        <taxon>Bacteria</taxon>
        <taxon>Pseudomonadati</taxon>
        <taxon>Pseudomonadota</taxon>
        <taxon>Betaproteobacteria</taxon>
        <taxon>Burkholderiales</taxon>
        <taxon>Alcaligenaceae</taxon>
    </lineage>
</organism>
<dbReference type="SUPFAM" id="SSF51294">
    <property type="entry name" value="Hedgehog/intein (Hint) domain"/>
    <property type="match status" value="1"/>
</dbReference>
<evidence type="ECO:0000259" key="1">
    <source>
        <dbReference type="Pfam" id="PF13403"/>
    </source>
</evidence>
<dbReference type="Pfam" id="PF13403">
    <property type="entry name" value="Hint_2"/>
    <property type="match status" value="1"/>
</dbReference>
<dbReference type="KEGG" id="aka:TKWG_14220"/>
<dbReference type="AlphaFoldDB" id="I3UD34"/>
<dbReference type="InterPro" id="IPR036844">
    <property type="entry name" value="Hint_dom_sf"/>
</dbReference>
<name>I3UD34_ADVKW</name>
<sequence>MSIVDIEVGPEVVVPIDQQAYEGDTVLNIVTAQTHPAVTGGSIEVSNVTSKTDALEMQFTHPINTEPDMHPYLGMELNSGTHVKLIASQNPVNLFEQYNITVNEGSTLELTPEFVSQNINNKEIPINPNRYEDYRLTGLLVIKGAGDVIVDTTGLNAEDLKGGRIEYTPIDGGEITFVGATTSEYGTEVDPLYANTWYSNLVFKNDAGEIVGRVRTYIDRDNFSHFQFGAGTVSYYACYLKGTHIATPDGETKVEDLKAGDKVLTASGGTVNVKWLGYRTLFKKRIPEKDAKRAFPILFKKGCVADNVPHRDLFMSPGHHVSFDGNLVSAMNLVNGKSIVQLFDLPSFQYFHVELEQFDILLAEGVPAESYVDTGNRNMFQNAHEVAMNPDFGPAEGRPDIPGITVVKKGPVLEAIRAKLLERANWMQAPQPQKRVG</sequence>
<dbReference type="EMBL" id="CP003555">
    <property type="protein sequence ID" value="AFK62922.1"/>
    <property type="molecule type" value="Genomic_DNA"/>
</dbReference>
<dbReference type="RefSeq" id="WP_014751013.1">
    <property type="nucleotide sequence ID" value="NC_017964.1"/>
</dbReference>
<reference evidence="2 3" key="1">
    <citation type="journal article" date="2011" name="J. Bacteriol.">
        <title>Whole-genome shotgun sequencing of the sulfur-oxidizing chemoautotroph Tetrathiobacter kashmirensis.</title>
        <authorList>
            <person name="Ghosh W."/>
            <person name="George A."/>
            <person name="Agarwal A."/>
            <person name="Raj P."/>
            <person name="Alam M."/>
            <person name="Pyne P."/>
            <person name="Das Gupta S.K."/>
        </authorList>
    </citation>
    <scope>NUCLEOTIDE SEQUENCE [LARGE SCALE GENOMIC DNA]</scope>
    <source>
        <strain evidence="2 3">WT001</strain>
    </source>
</reference>
<reference evidence="3" key="2">
    <citation type="journal article" date="2013" name="PLoS ONE">
        <title>Genome implosion elicits host-confinement in Alcaligenaceae: evidence from the comparative genomics of Tetrathiobacter kashmirensis, a pathogen in the making.</title>
        <authorList>
            <person name="Ghosh W."/>
            <person name="Alam M."/>
            <person name="Roy C."/>
            <person name="Pyne P."/>
            <person name="George A."/>
            <person name="Chakraborty R."/>
            <person name="Majumder S."/>
            <person name="Agarwal A."/>
            <person name="Chakraborty S."/>
            <person name="Majumdar S."/>
            <person name="Gupta S.K."/>
        </authorList>
    </citation>
    <scope>NUCLEOTIDE SEQUENCE [LARGE SCALE GENOMIC DNA]</scope>
    <source>
        <strain evidence="3">WT001</strain>
    </source>
</reference>
<dbReference type="STRING" id="1036672.TKWG_14220"/>
<gene>
    <name evidence="2" type="ordered locus">TKWG_14220</name>
</gene>
<dbReference type="Gene3D" id="2.170.16.10">
    <property type="entry name" value="Hedgehog/Intein (Hint) domain"/>
    <property type="match status" value="1"/>
</dbReference>
<keyword evidence="3" id="KW-1185">Reference proteome</keyword>
<dbReference type="HOGENOM" id="CLU_021890_2_0_4"/>
<proteinExistence type="predicted"/>